<dbReference type="RefSeq" id="WP_379567853.1">
    <property type="nucleotide sequence ID" value="NZ_JBHSQK010000052.1"/>
</dbReference>
<name>A0ABW1IB97_9PSEU</name>
<dbReference type="Proteomes" id="UP001596119">
    <property type="component" value="Unassembled WGS sequence"/>
</dbReference>
<accession>A0ABW1IB97</accession>
<protein>
    <submittedName>
        <fullName evidence="1">Uncharacterized protein</fullName>
    </submittedName>
</protein>
<comment type="caution">
    <text evidence="1">The sequence shown here is derived from an EMBL/GenBank/DDBJ whole genome shotgun (WGS) entry which is preliminary data.</text>
</comment>
<sequence length="46" mass="5074">MPVLLPGDRPVPRPPHRAGAGMIALRRHCARVGELLARLLDPTWLP</sequence>
<proteinExistence type="predicted"/>
<organism evidence="1 2">
    <name type="scientific">Pseudonocardia lutea</name>
    <dbReference type="NCBI Taxonomy" id="2172015"/>
    <lineage>
        <taxon>Bacteria</taxon>
        <taxon>Bacillati</taxon>
        <taxon>Actinomycetota</taxon>
        <taxon>Actinomycetes</taxon>
        <taxon>Pseudonocardiales</taxon>
        <taxon>Pseudonocardiaceae</taxon>
        <taxon>Pseudonocardia</taxon>
    </lineage>
</organism>
<evidence type="ECO:0000313" key="2">
    <source>
        <dbReference type="Proteomes" id="UP001596119"/>
    </source>
</evidence>
<evidence type="ECO:0000313" key="1">
    <source>
        <dbReference type="EMBL" id="MFC5950650.1"/>
    </source>
</evidence>
<dbReference type="EMBL" id="JBHSQK010000052">
    <property type="protein sequence ID" value="MFC5950650.1"/>
    <property type="molecule type" value="Genomic_DNA"/>
</dbReference>
<reference evidence="2" key="1">
    <citation type="journal article" date="2019" name="Int. J. Syst. Evol. Microbiol.">
        <title>The Global Catalogue of Microorganisms (GCM) 10K type strain sequencing project: providing services to taxonomists for standard genome sequencing and annotation.</title>
        <authorList>
            <consortium name="The Broad Institute Genomics Platform"/>
            <consortium name="The Broad Institute Genome Sequencing Center for Infectious Disease"/>
            <person name="Wu L."/>
            <person name="Ma J."/>
        </authorList>
    </citation>
    <scope>NUCLEOTIDE SEQUENCE [LARGE SCALE GENOMIC DNA]</scope>
    <source>
        <strain evidence="2">CGMCC 4.7397</strain>
    </source>
</reference>
<gene>
    <name evidence="1" type="ORF">ACFQH9_20480</name>
</gene>
<keyword evidence="2" id="KW-1185">Reference proteome</keyword>